<reference evidence="1" key="1">
    <citation type="submission" date="2020-04" db="EMBL/GenBank/DDBJ databases">
        <authorList>
            <person name="Chiriac C."/>
            <person name="Salcher M."/>
            <person name="Ghai R."/>
            <person name="Kavagutti S V."/>
        </authorList>
    </citation>
    <scope>NUCLEOTIDE SEQUENCE</scope>
</reference>
<accession>A0A6J5LIM8</accession>
<gene>
    <name evidence="1" type="ORF">UFOVP251_44</name>
</gene>
<sequence>MPRALNEFEKRDRVMQKFEERKAAENAPAPAVDGTTRKRRNVFNGTEVKLSVRQEIPGYHLHIFTDTGSRIQEASDSGYEFVTPTEVGGVSENVVSRNGDLGGERIRYLVNPRAEGTEQYGYLMKIRQEWYEEDQAELQAKNNRIDAAIRKGKVTGENTGFYVPQGGIKLT</sequence>
<dbReference type="EMBL" id="LR796272">
    <property type="protein sequence ID" value="CAB4132937.1"/>
    <property type="molecule type" value="Genomic_DNA"/>
</dbReference>
<organism evidence="1">
    <name type="scientific">uncultured Caudovirales phage</name>
    <dbReference type="NCBI Taxonomy" id="2100421"/>
    <lineage>
        <taxon>Viruses</taxon>
        <taxon>Duplodnaviria</taxon>
        <taxon>Heunggongvirae</taxon>
        <taxon>Uroviricota</taxon>
        <taxon>Caudoviricetes</taxon>
        <taxon>Peduoviridae</taxon>
        <taxon>Maltschvirus</taxon>
        <taxon>Maltschvirus maltsch</taxon>
    </lineage>
</organism>
<proteinExistence type="predicted"/>
<evidence type="ECO:0000313" key="1">
    <source>
        <dbReference type="EMBL" id="CAB4132937.1"/>
    </source>
</evidence>
<protein>
    <submittedName>
        <fullName evidence="1">Uncharacterized protein</fullName>
    </submittedName>
</protein>
<name>A0A6J5LIM8_9CAUD</name>